<organism evidence="3 4">
    <name type="scientific">Natronorubrum sulfidifaciens JCM 14089</name>
    <dbReference type="NCBI Taxonomy" id="1230460"/>
    <lineage>
        <taxon>Archaea</taxon>
        <taxon>Methanobacteriati</taxon>
        <taxon>Methanobacteriota</taxon>
        <taxon>Stenosarchaea group</taxon>
        <taxon>Halobacteria</taxon>
        <taxon>Halobacteriales</taxon>
        <taxon>Natrialbaceae</taxon>
        <taxon>Natronorubrum</taxon>
    </lineage>
</organism>
<gene>
    <name evidence="3" type="ORF">C495_11809</name>
</gene>
<dbReference type="InterPro" id="IPR006015">
    <property type="entry name" value="Universal_stress_UspA"/>
</dbReference>
<name>L9W561_9EURY</name>
<evidence type="ECO:0000259" key="2">
    <source>
        <dbReference type="Pfam" id="PF00582"/>
    </source>
</evidence>
<dbReference type="PRINTS" id="PR01438">
    <property type="entry name" value="UNVRSLSTRESS"/>
</dbReference>
<evidence type="ECO:0000256" key="1">
    <source>
        <dbReference type="ARBA" id="ARBA00008791"/>
    </source>
</evidence>
<evidence type="ECO:0000313" key="3">
    <source>
        <dbReference type="EMBL" id="ELY44585.1"/>
    </source>
</evidence>
<dbReference type="InterPro" id="IPR014729">
    <property type="entry name" value="Rossmann-like_a/b/a_fold"/>
</dbReference>
<dbReference type="eggNOG" id="arCOG00449">
    <property type="taxonomic scope" value="Archaea"/>
</dbReference>
<dbReference type="PANTHER" id="PTHR46268">
    <property type="entry name" value="STRESS RESPONSE PROTEIN NHAX"/>
    <property type="match status" value="1"/>
</dbReference>
<comment type="caution">
    <text evidence="3">The sequence shown here is derived from an EMBL/GenBank/DDBJ whole genome shotgun (WGS) entry which is preliminary data.</text>
</comment>
<feature type="domain" description="UspA" evidence="2">
    <location>
        <begin position="158"/>
        <end position="292"/>
    </location>
</feature>
<evidence type="ECO:0000313" key="4">
    <source>
        <dbReference type="Proteomes" id="UP000011661"/>
    </source>
</evidence>
<protein>
    <submittedName>
        <fullName evidence="3">UspA domain-containing protein</fullName>
    </submittedName>
</protein>
<dbReference type="Proteomes" id="UP000011661">
    <property type="component" value="Unassembled WGS sequence"/>
</dbReference>
<comment type="similarity">
    <text evidence="1">Belongs to the universal stress protein A family.</text>
</comment>
<proteinExistence type="inferred from homology"/>
<feature type="domain" description="UspA" evidence="2">
    <location>
        <begin position="4"/>
        <end position="142"/>
    </location>
</feature>
<dbReference type="InterPro" id="IPR006016">
    <property type="entry name" value="UspA"/>
</dbReference>
<dbReference type="SUPFAM" id="SSF52402">
    <property type="entry name" value="Adenine nucleotide alpha hydrolases-like"/>
    <property type="match status" value="2"/>
</dbReference>
<dbReference type="PATRIC" id="fig|1230460.4.peg.2401"/>
<dbReference type="Pfam" id="PF00582">
    <property type="entry name" value="Usp"/>
    <property type="match status" value="2"/>
</dbReference>
<dbReference type="PANTHER" id="PTHR46268:SF6">
    <property type="entry name" value="UNIVERSAL STRESS PROTEIN UP12"/>
    <property type="match status" value="1"/>
</dbReference>
<sequence>MDGTILLPVDPDTDSTAATDCAIASARQTDATIRVLSVLEFHDLESLPAAETASLRAAATRRARAAVDAAAERIENAGIPVVRDRCEGVPYQEIVSLAAQTDPGLIVMGTRGSTTADEPDPRVGSTTQRVLALSAVPVLAVPLDRQPWPDTASAGCSRVVIATDGSDAAERAADSALELVAAARGVVDVISVIDETAPILEDAPASVLELRREGGHDAIEPIAVTARSRDLEVRTDVLRGVPHDELVSYASAVDADLLAMGARGLAVGGDPVLGGTTARVLERADRPVLAVR</sequence>
<dbReference type="STRING" id="1230460.C495_11809"/>
<reference evidence="3 4" key="1">
    <citation type="journal article" date="2014" name="PLoS Genet.">
        <title>Phylogenetically driven sequencing of extremely halophilic archaea reveals strategies for static and dynamic osmo-response.</title>
        <authorList>
            <person name="Becker E.A."/>
            <person name="Seitzer P.M."/>
            <person name="Tritt A."/>
            <person name="Larsen D."/>
            <person name="Krusor M."/>
            <person name="Yao A.I."/>
            <person name="Wu D."/>
            <person name="Madern D."/>
            <person name="Eisen J.A."/>
            <person name="Darling A.E."/>
            <person name="Facciotti M.T."/>
        </authorList>
    </citation>
    <scope>NUCLEOTIDE SEQUENCE [LARGE SCALE GENOMIC DNA]</scope>
    <source>
        <strain evidence="3 4">JCM 14089</strain>
    </source>
</reference>
<accession>L9W561</accession>
<dbReference type="OrthoDB" id="105697at2157"/>
<dbReference type="EMBL" id="AOHX01000039">
    <property type="protein sequence ID" value="ELY44585.1"/>
    <property type="molecule type" value="Genomic_DNA"/>
</dbReference>
<dbReference type="Gene3D" id="3.40.50.620">
    <property type="entry name" value="HUPs"/>
    <property type="match status" value="2"/>
</dbReference>
<dbReference type="AlphaFoldDB" id="L9W561"/>
<dbReference type="RefSeq" id="WP_008163130.1">
    <property type="nucleotide sequence ID" value="NZ_AOHX01000039.1"/>
</dbReference>
<keyword evidence="4" id="KW-1185">Reference proteome</keyword>
<dbReference type="CDD" id="cd00293">
    <property type="entry name" value="USP-like"/>
    <property type="match status" value="2"/>
</dbReference>